<comment type="caution">
    <text evidence="2">The sequence shown here is derived from an EMBL/GenBank/DDBJ whole genome shotgun (WGS) entry which is preliminary data.</text>
</comment>
<dbReference type="EMBL" id="JASNWA010000011">
    <property type="protein sequence ID" value="KAK3167315.1"/>
    <property type="molecule type" value="Genomic_DNA"/>
</dbReference>
<evidence type="ECO:0000259" key="1">
    <source>
        <dbReference type="Pfam" id="PF13843"/>
    </source>
</evidence>
<accession>A0AAD9YWL8</accession>
<organism evidence="2 3">
    <name type="scientific">Lepraria neglecta</name>
    <dbReference type="NCBI Taxonomy" id="209136"/>
    <lineage>
        <taxon>Eukaryota</taxon>
        <taxon>Fungi</taxon>
        <taxon>Dikarya</taxon>
        <taxon>Ascomycota</taxon>
        <taxon>Pezizomycotina</taxon>
        <taxon>Lecanoromycetes</taxon>
        <taxon>OSLEUM clade</taxon>
        <taxon>Lecanoromycetidae</taxon>
        <taxon>Lecanorales</taxon>
        <taxon>Lecanorineae</taxon>
        <taxon>Stereocaulaceae</taxon>
        <taxon>Lepraria</taxon>
    </lineage>
</organism>
<name>A0AAD9YWL8_9LECA</name>
<protein>
    <recommendedName>
        <fullName evidence="1">PiggyBac transposable element-derived protein domain-containing protein</fullName>
    </recommendedName>
</protein>
<dbReference type="AlphaFoldDB" id="A0AAD9YWL8"/>
<dbReference type="InterPro" id="IPR029526">
    <property type="entry name" value="PGBD"/>
</dbReference>
<feature type="domain" description="PiggyBac transposable element-derived protein" evidence="1">
    <location>
        <begin position="65"/>
        <end position="116"/>
    </location>
</feature>
<evidence type="ECO:0000313" key="3">
    <source>
        <dbReference type="Proteomes" id="UP001276659"/>
    </source>
</evidence>
<dbReference type="Proteomes" id="UP001276659">
    <property type="component" value="Unassembled WGS sequence"/>
</dbReference>
<sequence length="183" mass="22139">MLNILPRDQQDRFLYWKEELMPVMDRLSLDLQVGLTGRAIQPPAWRQQEGLTRDELRTHVRAELEVPRYINDYNYNMGGVDIADQHRQAFKTQRKAMKNWYPSWYWMLDHACINAFKIGVHTPGKHWTKRQHKDFRQLLYQELFAIAWKAEVNKQTIMLGTKRLDPTIYYSYIKLYEKRRAYT</sequence>
<evidence type="ECO:0000313" key="2">
    <source>
        <dbReference type="EMBL" id="KAK3167315.1"/>
    </source>
</evidence>
<dbReference type="Pfam" id="PF13843">
    <property type="entry name" value="DDE_Tnp_1_7"/>
    <property type="match status" value="1"/>
</dbReference>
<reference evidence="2" key="1">
    <citation type="submission" date="2022-11" db="EMBL/GenBank/DDBJ databases">
        <title>Chromosomal genome sequence assembly and mating type (MAT) locus characterization of the leprose asexual lichenized fungus Lepraria neglecta (Nyl.) Erichsen.</title>
        <authorList>
            <person name="Allen J.L."/>
            <person name="Pfeffer B."/>
        </authorList>
    </citation>
    <scope>NUCLEOTIDE SEQUENCE</scope>
    <source>
        <strain evidence="2">Allen 5258</strain>
    </source>
</reference>
<proteinExistence type="predicted"/>
<keyword evidence="3" id="KW-1185">Reference proteome</keyword>
<gene>
    <name evidence="2" type="ORF">OEA41_010442</name>
</gene>